<evidence type="ECO:0000313" key="3">
    <source>
        <dbReference type="Proteomes" id="UP001359485"/>
    </source>
</evidence>
<feature type="region of interest" description="Disordered" evidence="1">
    <location>
        <begin position="1"/>
        <end position="163"/>
    </location>
</feature>
<name>A0ABR1BAZ0_POLSC</name>
<proteinExistence type="predicted"/>
<comment type="caution">
    <text evidence="2">The sequence shown here is derived from an EMBL/GenBank/DDBJ whole genome shotgun (WGS) entry which is preliminary data.</text>
</comment>
<gene>
    <name evidence="2" type="ORF">RUM44_007642</name>
</gene>
<keyword evidence="3" id="KW-1185">Reference proteome</keyword>
<feature type="compositionally biased region" description="Basic and acidic residues" evidence="1">
    <location>
        <begin position="81"/>
        <end position="104"/>
    </location>
</feature>
<dbReference type="EMBL" id="JAWJWF010000002">
    <property type="protein sequence ID" value="KAK6637228.1"/>
    <property type="molecule type" value="Genomic_DNA"/>
</dbReference>
<protein>
    <submittedName>
        <fullName evidence="2">Uncharacterized protein</fullName>
    </submittedName>
</protein>
<organism evidence="2 3">
    <name type="scientific">Polyplax serrata</name>
    <name type="common">Common mouse louse</name>
    <dbReference type="NCBI Taxonomy" id="468196"/>
    <lineage>
        <taxon>Eukaryota</taxon>
        <taxon>Metazoa</taxon>
        <taxon>Ecdysozoa</taxon>
        <taxon>Arthropoda</taxon>
        <taxon>Hexapoda</taxon>
        <taxon>Insecta</taxon>
        <taxon>Pterygota</taxon>
        <taxon>Neoptera</taxon>
        <taxon>Paraneoptera</taxon>
        <taxon>Psocodea</taxon>
        <taxon>Troctomorpha</taxon>
        <taxon>Phthiraptera</taxon>
        <taxon>Anoplura</taxon>
        <taxon>Polyplacidae</taxon>
        <taxon>Polyplax</taxon>
    </lineage>
</organism>
<evidence type="ECO:0000313" key="2">
    <source>
        <dbReference type="EMBL" id="KAK6637228.1"/>
    </source>
</evidence>
<feature type="compositionally biased region" description="Basic and acidic residues" evidence="1">
    <location>
        <begin position="43"/>
        <end position="72"/>
    </location>
</feature>
<dbReference type="Proteomes" id="UP001359485">
    <property type="component" value="Unassembled WGS sequence"/>
</dbReference>
<reference evidence="2 3" key="1">
    <citation type="submission" date="2023-09" db="EMBL/GenBank/DDBJ databases">
        <title>Genomes of two closely related lineages of the louse Polyplax serrata with different host specificities.</title>
        <authorList>
            <person name="Martinu J."/>
            <person name="Tarabai H."/>
            <person name="Stefka J."/>
            <person name="Hypsa V."/>
        </authorList>
    </citation>
    <scope>NUCLEOTIDE SEQUENCE [LARGE SCALE GENOMIC DNA]</scope>
    <source>
        <strain evidence="2">98ZLc_SE</strain>
    </source>
</reference>
<evidence type="ECO:0000256" key="1">
    <source>
        <dbReference type="SAM" id="MobiDB-lite"/>
    </source>
</evidence>
<sequence length="163" mass="18869">MYAVVYEPRGRGKISGTSVRVYGRGCPADQPPCGKKSIQWVEPSDKSEKKEKNSRSRDKMSREKEKDRDRKERRVGRKRDRMTEDISTDGRKLRKDEEKSKGSDKLSGGHQNGGSDRISYDSLEYYGKESSPPYNPYGPTYQANLSPERDRETRDNQYPFIYT</sequence>
<accession>A0ABR1BAZ0</accession>